<comment type="caution">
    <text evidence="1">The sequence shown here is derived from an EMBL/GenBank/DDBJ whole genome shotgun (WGS) entry which is preliminary data.</text>
</comment>
<dbReference type="InterPro" id="IPR036415">
    <property type="entry name" value="Lamin_tail_dom_sf"/>
</dbReference>
<dbReference type="EMBL" id="ASPP01020124">
    <property type="protein sequence ID" value="ETO14276.1"/>
    <property type="molecule type" value="Genomic_DNA"/>
</dbReference>
<gene>
    <name evidence="1" type="ORF">RFI_23092</name>
</gene>
<dbReference type="AlphaFoldDB" id="X6MKW2"/>
<feature type="non-terminal residue" evidence="1">
    <location>
        <position position="1"/>
    </location>
</feature>
<accession>X6MKW2</accession>
<protein>
    <recommendedName>
        <fullName evidence="3">LTD domain-containing protein</fullName>
    </recommendedName>
</protein>
<evidence type="ECO:0008006" key="3">
    <source>
        <dbReference type="Google" id="ProtNLM"/>
    </source>
</evidence>
<evidence type="ECO:0000313" key="2">
    <source>
        <dbReference type="Proteomes" id="UP000023152"/>
    </source>
</evidence>
<dbReference type="Gene3D" id="2.60.40.1260">
    <property type="entry name" value="Lamin Tail domain"/>
    <property type="match status" value="1"/>
</dbReference>
<dbReference type="SUPFAM" id="SSF74853">
    <property type="entry name" value="Lamin A/C globular tail domain"/>
    <property type="match status" value="1"/>
</dbReference>
<organism evidence="1 2">
    <name type="scientific">Reticulomyxa filosa</name>
    <dbReference type="NCBI Taxonomy" id="46433"/>
    <lineage>
        <taxon>Eukaryota</taxon>
        <taxon>Sar</taxon>
        <taxon>Rhizaria</taxon>
        <taxon>Retaria</taxon>
        <taxon>Foraminifera</taxon>
        <taxon>Monothalamids</taxon>
        <taxon>Reticulomyxidae</taxon>
        <taxon>Reticulomyxa</taxon>
    </lineage>
</organism>
<proteinExistence type="predicted"/>
<keyword evidence="2" id="KW-1185">Reference proteome</keyword>
<name>X6MKW2_RETFI</name>
<dbReference type="Proteomes" id="UP000023152">
    <property type="component" value="Unassembled WGS sequence"/>
</dbReference>
<evidence type="ECO:0000313" key="1">
    <source>
        <dbReference type="EMBL" id="ETO14276.1"/>
    </source>
</evidence>
<reference evidence="1 2" key="1">
    <citation type="journal article" date="2013" name="Curr. Biol.">
        <title>The Genome of the Foraminiferan Reticulomyxa filosa.</title>
        <authorList>
            <person name="Glockner G."/>
            <person name="Hulsmann N."/>
            <person name="Schleicher M."/>
            <person name="Noegel A.A."/>
            <person name="Eichinger L."/>
            <person name="Gallinger C."/>
            <person name="Pawlowski J."/>
            <person name="Sierra R."/>
            <person name="Euteneuer U."/>
            <person name="Pillet L."/>
            <person name="Moustafa A."/>
            <person name="Platzer M."/>
            <person name="Groth M."/>
            <person name="Szafranski K."/>
            <person name="Schliwa M."/>
        </authorList>
    </citation>
    <scope>NUCLEOTIDE SEQUENCE [LARGE SCALE GENOMIC DNA]</scope>
</reference>
<sequence length="238" mass="27562">PIVLKSIREPSIESQSVFPLDCVTCQFEGDWVGFELQNRWNKPIVLKGWTLTNESTSSALALPTTTLRPTDVIRVCFTEKKKQPQDLVWSDITFEHNKPFEVLVEDEMGFSRSLFKLAVPSNHDLLLFVVCYKLKQKKNNAKNGQFVNLPVLNRKSGQMSFFFAFFSSLKKKCISFCKLHLVVNSVFPPPLKEGVGSEKHPFLLNLNTQKFKFFLCFVFCKKKKNCFNFQQIRFWSTI</sequence>